<dbReference type="PANTHER" id="PTHR30346">
    <property type="entry name" value="TRANSCRIPTIONAL DUAL REGULATOR HCAR-RELATED"/>
    <property type="match status" value="1"/>
</dbReference>
<evidence type="ECO:0000256" key="3">
    <source>
        <dbReference type="ARBA" id="ARBA00023125"/>
    </source>
</evidence>
<keyword evidence="3" id="KW-0238">DNA-binding</keyword>
<proteinExistence type="inferred from homology"/>
<dbReference type="PANTHER" id="PTHR30346:SF0">
    <property type="entry name" value="HCA OPERON TRANSCRIPTIONAL ACTIVATOR HCAR"/>
    <property type="match status" value="1"/>
</dbReference>
<dbReference type="Proteomes" id="UP001321543">
    <property type="component" value="Chromosome"/>
</dbReference>
<evidence type="ECO:0000313" key="6">
    <source>
        <dbReference type="EMBL" id="BDZ40532.1"/>
    </source>
</evidence>
<reference evidence="7" key="1">
    <citation type="journal article" date="2019" name="Int. J. Syst. Evol. Microbiol.">
        <title>The Global Catalogue of Microorganisms (GCM) 10K type strain sequencing project: providing services to taxonomists for standard genome sequencing and annotation.</title>
        <authorList>
            <consortium name="The Broad Institute Genomics Platform"/>
            <consortium name="The Broad Institute Genome Sequencing Center for Infectious Disease"/>
            <person name="Wu L."/>
            <person name="Ma J."/>
        </authorList>
    </citation>
    <scope>NUCLEOTIDE SEQUENCE [LARGE SCALE GENOMIC DNA]</scope>
    <source>
        <strain evidence="7">NBRC 106310</strain>
    </source>
</reference>
<organism evidence="6 7">
    <name type="scientific">Microbacterium suwonense</name>
    <dbReference type="NCBI Taxonomy" id="683047"/>
    <lineage>
        <taxon>Bacteria</taxon>
        <taxon>Bacillati</taxon>
        <taxon>Actinomycetota</taxon>
        <taxon>Actinomycetes</taxon>
        <taxon>Micrococcales</taxon>
        <taxon>Microbacteriaceae</taxon>
        <taxon>Microbacterium</taxon>
    </lineage>
</organism>
<gene>
    <name evidence="6" type="ORF">GCM10025863_31460</name>
</gene>
<dbReference type="Pfam" id="PF03466">
    <property type="entry name" value="LysR_substrate"/>
    <property type="match status" value="1"/>
</dbReference>
<dbReference type="EMBL" id="AP027728">
    <property type="protein sequence ID" value="BDZ40532.1"/>
    <property type="molecule type" value="Genomic_DNA"/>
</dbReference>
<evidence type="ECO:0000313" key="7">
    <source>
        <dbReference type="Proteomes" id="UP001321543"/>
    </source>
</evidence>
<feature type="domain" description="LysR substrate-binding" evidence="5">
    <location>
        <begin position="2"/>
        <end position="164"/>
    </location>
</feature>
<evidence type="ECO:0000256" key="2">
    <source>
        <dbReference type="ARBA" id="ARBA00023015"/>
    </source>
</evidence>
<keyword evidence="2" id="KW-0805">Transcription regulation</keyword>
<protein>
    <recommendedName>
        <fullName evidence="5">LysR substrate-binding domain-containing protein</fullName>
    </recommendedName>
</protein>
<sequence length="171" mass="18482">MPHVELELVPLTFAGQRERLSEVDLALIRLPLERTDELHVIPLYDEVPVVVASRESHLLAAEQLTADDLAGEVLITPADDVLGPLDLPTITPSFPMLATTRDAVETVASGVGILVVPMSLARLHQRKDADYRPLQGGPASTVALAWPREATTPDVEAFVGIVRGRTPNSSR</sequence>
<keyword evidence="7" id="KW-1185">Reference proteome</keyword>
<evidence type="ECO:0000256" key="4">
    <source>
        <dbReference type="ARBA" id="ARBA00023163"/>
    </source>
</evidence>
<evidence type="ECO:0000256" key="1">
    <source>
        <dbReference type="ARBA" id="ARBA00009437"/>
    </source>
</evidence>
<accession>A0ABM8FY06</accession>
<comment type="similarity">
    <text evidence="1">Belongs to the LysR transcriptional regulatory family.</text>
</comment>
<keyword evidence="4" id="KW-0804">Transcription</keyword>
<dbReference type="SUPFAM" id="SSF53850">
    <property type="entry name" value="Periplasmic binding protein-like II"/>
    <property type="match status" value="1"/>
</dbReference>
<dbReference type="InterPro" id="IPR005119">
    <property type="entry name" value="LysR_subst-bd"/>
</dbReference>
<evidence type="ECO:0000259" key="5">
    <source>
        <dbReference type="Pfam" id="PF03466"/>
    </source>
</evidence>
<name>A0ABM8FY06_9MICO</name>
<dbReference type="Gene3D" id="3.40.190.10">
    <property type="entry name" value="Periplasmic binding protein-like II"/>
    <property type="match status" value="2"/>
</dbReference>
<dbReference type="Gene3D" id="3.40.190.290">
    <property type="match status" value="1"/>
</dbReference>